<feature type="region of interest" description="Disordered" evidence="5">
    <location>
        <begin position="627"/>
        <end position="661"/>
    </location>
</feature>
<dbReference type="STRING" id="45351.A7REW0"/>
<dbReference type="InParanoid" id="A7REW0"/>
<keyword evidence="3" id="KW-0653">Protein transport</keyword>
<sequence length="661" mass="74944">MERPAVSLPRFITGYYGPRSSASRAFQLLVRGIGEAKSKHEEERIIREEFLVLKQKISQPSSPKQMREFLVRLIYCEMLGIDASDLHIHAINFAQQQNMMDKRIGYLALSLFLHENHPLLVLLVNTLQRDLKSTNVLVIMSALTAFCKLINTEMVPAVLQQVLSLLDFKRDIVRKKAVMALHRLHQKCPSMVSNIEEHALKALHDRDFGVFSSSLHIFYDLIFENPMKFKHLVQDFVNLQQKVISGKLDKQFEYHNIPGPWIQIKLLKIFALLGTDDQKVSSQMYDVINKTISSLSTGALIGYAIAYECCRTITLIYPNKQLITKAGKAVGLFLVAKSNDIKYLGITALAALVQVNASLATEAAFQLIIIDCLDDPDEMLKRKTLDLLCRITNATNVETVCDKFLQHLRHTNDAHFRSELVARVTELAERYAPDNSWYILTMNEVLELGGDLVRPDVAYNLMRLIAEGHDDEELDDELRRFAVLSYLDLLEKPALPDILIHVICWVLGEYSYIVSEPNTVLEQLHSLLDGKLKDSKTKRWVVSAMGKLVAQIGRIPDSVAGALAKCRADGDVDLRQRVYEIQQLSCDPNLMAKVFPVDASCEDLAVDSSLSFLDEFVANALSQGATPYQPRYQREKVQQSKEKERESEPLKYTPYDPPVRP</sequence>
<accession>A7REW0</accession>
<feature type="domain" description="Clathrin/coatomer adaptor adaptin-like N-terminal" evidence="6">
    <location>
        <begin position="45"/>
        <end position="585"/>
    </location>
</feature>
<dbReference type="PANTHER" id="PTHR22780">
    <property type="entry name" value="ADAPTIN, ALPHA/GAMMA/EPSILON"/>
    <property type="match status" value="1"/>
</dbReference>
<dbReference type="SUPFAM" id="SSF48371">
    <property type="entry name" value="ARM repeat"/>
    <property type="match status" value="1"/>
</dbReference>
<dbReference type="AlphaFoldDB" id="A7REW0"/>
<evidence type="ECO:0000259" key="6">
    <source>
        <dbReference type="Pfam" id="PF01602"/>
    </source>
</evidence>
<dbReference type="eggNOG" id="KOG1062">
    <property type="taxonomic scope" value="Eukaryota"/>
</dbReference>
<feature type="compositionally biased region" description="Basic and acidic residues" evidence="5">
    <location>
        <begin position="632"/>
        <end position="649"/>
    </location>
</feature>
<dbReference type="InterPro" id="IPR011989">
    <property type="entry name" value="ARM-like"/>
</dbReference>
<evidence type="ECO:0000313" key="7">
    <source>
        <dbReference type="EMBL" id="EDO49859.1"/>
    </source>
</evidence>
<evidence type="ECO:0000256" key="5">
    <source>
        <dbReference type="SAM" id="MobiDB-lite"/>
    </source>
</evidence>
<dbReference type="InterPro" id="IPR016024">
    <property type="entry name" value="ARM-type_fold"/>
</dbReference>
<reference evidence="7 8" key="1">
    <citation type="journal article" date="2007" name="Science">
        <title>Sea anemone genome reveals ancestral eumetazoan gene repertoire and genomic organization.</title>
        <authorList>
            <person name="Putnam N.H."/>
            <person name="Srivastava M."/>
            <person name="Hellsten U."/>
            <person name="Dirks B."/>
            <person name="Chapman J."/>
            <person name="Salamov A."/>
            <person name="Terry A."/>
            <person name="Shapiro H."/>
            <person name="Lindquist E."/>
            <person name="Kapitonov V.V."/>
            <person name="Jurka J."/>
            <person name="Genikhovich G."/>
            <person name="Grigoriev I.V."/>
            <person name="Lucas S.M."/>
            <person name="Steele R.E."/>
            <person name="Finnerty J.R."/>
            <person name="Technau U."/>
            <person name="Martindale M.Q."/>
            <person name="Rokhsar D.S."/>
        </authorList>
    </citation>
    <scope>NUCLEOTIDE SEQUENCE [LARGE SCALE GENOMIC DNA]</scope>
    <source>
        <strain evidence="8">CH2 X CH6</strain>
    </source>
</reference>
<dbReference type="GO" id="GO:0030124">
    <property type="term" value="C:AP-4 adaptor complex"/>
    <property type="evidence" value="ECO:0000318"/>
    <property type="project" value="GO_Central"/>
</dbReference>
<dbReference type="Proteomes" id="UP000001593">
    <property type="component" value="Unassembled WGS sequence"/>
</dbReference>
<keyword evidence="8" id="KW-1185">Reference proteome</keyword>
<evidence type="ECO:0000256" key="4">
    <source>
        <dbReference type="ARBA" id="ARBA00023136"/>
    </source>
</evidence>
<proteinExistence type="predicted"/>
<dbReference type="OrthoDB" id="5959696at2759"/>
<dbReference type="InterPro" id="IPR017109">
    <property type="entry name" value="AP4_complex_esu"/>
</dbReference>
<dbReference type="KEGG" id="nve:5522168"/>
<evidence type="ECO:0000256" key="1">
    <source>
        <dbReference type="ARBA" id="ARBA00004308"/>
    </source>
</evidence>
<dbReference type="InterPro" id="IPR050840">
    <property type="entry name" value="Adaptor_Complx_Large_Subunit"/>
</dbReference>
<dbReference type="GO" id="GO:0012505">
    <property type="term" value="C:endomembrane system"/>
    <property type="evidence" value="ECO:0007669"/>
    <property type="project" value="UniProtKB-SubCell"/>
</dbReference>
<dbReference type="PhylomeDB" id="A7REW0"/>
<keyword evidence="4" id="KW-0472">Membrane</keyword>
<dbReference type="InterPro" id="IPR002553">
    <property type="entry name" value="Clathrin/coatomer_adapt-like_N"/>
</dbReference>
<gene>
    <name evidence="7" type="ORF">NEMVEDRAFT_v1g157719</name>
</gene>
<evidence type="ECO:0000256" key="2">
    <source>
        <dbReference type="ARBA" id="ARBA00022448"/>
    </source>
</evidence>
<dbReference type="OMA" id="QSHYRED"/>
<feature type="non-terminal residue" evidence="7">
    <location>
        <position position="661"/>
    </location>
</feature>
<dbReference type="HOGENOM" id="CLU_003824_3_2_1"/>
<dbReference type="GO" id="GO:0140312">
    <property type="term" value="F:cargo adaptor activity"/>
    <property type="evidence" value="ECO:0000318"/>
    <property type="project" value="GO_Central"/>
</dbReference>
<dbReference type="Pfam" id="PF01602">
    <property type="entry name" value="Adaptin_N"/>
    <property type="match status" value="1"/>
</dbReference>
<dbReference type="Gene3D" id="1.25.10.10">
    <property type="entry name" value="Leucine-rich Repeat Variant"/>
    <property type="match status" value="1"/>
</dbReference>
<comment type="subcellular location">
    <subcellularLocation>
        <location evidence="1">Endomembrane system</location>
    </subcellularLocation>
</comment>
<name>A7REW0_NEMVE</name>
<dbReference type="PIRSF" id="PIRSF037097">
    <property type="entry name" value="AP4_complex_epsilon"/>
    <property type="match status" value="1"/>
</dbReference>
<dbReference type="EMBL" id="DS469507">
    <property type="protein sequence ID" value="EDO49859.1"/>
    <property type="molecule type" value="Genomic_DNA"/>
</dbReference>
<keyword evidence="2" id="KW-0813">Transport</keyword>
<evidence type="ECO:0000256" key="3">
    <source>
        <dbReference type="ARBA" id="ARBA00022927"/>
    </source>
</evidence>
<protein>
    <recommendedName>
        <fullName evidence="6">Clathrin/coatomer adaptor adaptin-like N-terminal domain-containing protein</fullName>
    </recommendedName>
</protein>
<organism evidence="7 8">
    <name type="scientific">Nematostella vectensis</name>
    <name type="common">Starlet sea anemone</name>
    <dbReference type="NCBI Taxonomy" id="45351"/>
    <lineage>
        <taxon>Eukaryota</taxon>
        <taxon>Metazoa</taxon>
        <taxon>Cnidaria</taxon>
        <taxon>Anthozoa</taxon>
        <taxon>Hexacorallia</taxon>
        <taxon>Actiniaria</taxon>
        <taxon>Edwardsiidae</taxon>
        <taxon>Nematostella</taxon>
    </lineage>
</organism>
<evidence type="ECO:0000313" key="8">
    <source>
        <dbReference type="Proteomes" id="UP000001593"/>
    </source>
</evidence>
<dbReference type="GO" id="GO:0006886">
    <property type="term" value="P:intracellular protein transport"/>
    <property type="evidence" value="ECO:0007669"/>
    <property type="project" value="InterPro"/>
</dbReference>